<evidence type="ECO:0000256" key="1">
    <source>
        <dbReference type="ARBA" id="ARBA00001964"/>
    </source>
</evidence>
<dbReference type="Pfam" id="PF02779">
    <property type="entry name" value="Transket_pyr"/>
    <property type="match status" value="1"/>
</dbReference>
<dbReference type="InterPro" id="IPR005475">
    <property type="entry name" value="Transketolase-like_Pyr-bd"/>
</dbReference>
<proteinExistence type="predicted"/>
<evidence type="ECO:0000256" key="3">
    <source>
        <dbReference type="ARBA" id="ARBA00023052"/>
    </source>
</evidence>
<dbReference type="Gene3D" id="3.40.50.970">
    <property type="match status" value="1"/>
</dbReference>
<dbReference type="GO" id="GO:0016491">
    <property type="term" value="F:oxidoreductase activity"/>
    <property type="evidence" value="ECO:0007669"/>
    <property type="project" value="UniProtKB-KW"/>
</dbReference>
<dbReference type="PANTHER" id="PTHR43257">
    <property type="entry name" value="PYRUVATE DEHYDROGENASE E1 COMPONENT BETA SUBUNIT"/>
    <property type="match status" value="1"/>
</dbReference>
<evidence type="ECO:0000313" key="6">
    <source>
        <dbReference type="Proteomes" id="UP000267003"/>
    </source>
</evidence>
<dbReference type="InterPro" id="IPR029061">
    <property type="entry name" value="THDP-binding"/>
</dbReference>
<evidence type="ECO:0000313" key="5">
    <source>
        <dbReference type="EMBL" id="RKH61162.1"/>
    </source>
</evidence>
<keyword evidence="6" id="KW-1185">Reference proteome</keyword>
<reference evidence="6" key="1">
    <citation type="submission" date="2018-09" db="EMBL/GenBank/DDBJ databases">
        <authorList>
            <person name="Livingstone P.G."/>
            <person name="Whitworth D.E."/>
        </authorList>
    </citation>
    <scope>NUCLEOTIDE SEQUENCE [LARGE SCALE GENOMIC DNA]</scope>
    <source>
        <strain evidence="6">AB050A</strain>
    </source>
</reference>
<sequence>MANMAQAIRMALHYAEENLGVTDIFGEDVGAPLGGVFTCTQGLKTAWNSPLDERGIIGAAMGLAMAGNRPVAEIQFCDYIYNTIDLLKLVGNTHWSTNGDWAVPMVVRTPVGSGIRGSLYHSHSFDATMTHIPGWKVVMPSTPLDAYGLLISACQDPNPVMFLEPKALLRVKGEERIPGEPEDDRALSKMIDAPLGDRTQWKPQWPTLEAFAVPIGKGKLVREGTQATVVSYGRTMPLCTKAAVQLAEEGLSVEVIDLRSLWPYDWEMIKASVQKTGRVLFVNEDTEVTNFGEHLVRRTVEELFYSLLAPPRLVAGKFIPGIGLADALELASVPQQNDITTALRSLCREQP</sequence>
<evidence type="ECO:0000256" key="2">
    <source>
        <dbReference type="ARBA" id="ARBA00023002"/>
    </source>
</evidence>
<dbReference type="SMART" id="SM00861">
    <property type="entry name" value="Transket_pyr"/>
    <property type="match status" value="1"/>
</dbReference>
<accession>A0A3A8Q8T4</accession>
<keyword evidence="3" id="KW-0786">Thiamine pyrophosphate</keyword>
<dbReference type="SUPFAM" id="SSF52922">
    <property type="entry name" value="TK C-terminal domain-like"/>
    <property type="match status" value="1"/>
</dbReference>
<dbReference type="SUPFAM" id="SSF52518">
    <property type="entry name" value="Thiamin diphosphate-binding fold (THDP-binding)"/>
    <property type="match status" value="1"/>
</dbReference>
<dbReference type="Pfam" id="PF02780">
    <property type="entry name" value="Transketolase_C"/>
    <property type="match status" value="1"/>
</dbReference>
<comment type="caution">
    <text evidence="5">The sequence shown here is derived from an EMBL/GenBank/DDBJ whole genome shotgun (WGS) entry which is preliminary data.</text>
</comment>
<feature type="domain" description="Transketolase-like pyrimidine-binding" evidence="4">
    <location>
        <begin position="2"/>
        <end position="171"/>
    </location>
</feature>
<gene>
    <name evidence="5" type="ORF">D7W81_24430</name>
</gene>
<dbReference type="RefSeq" id="WP_120557800.1">
    <property type="nucleotide sequence ID" value="NZ_RAWK01000155.1"/>
</dbReference>
<dbReference type="EMBL" id="RAWK01000155">
    <property type="protein sequence ID" value="RKH61162.1"/>
    <property type="molecule type" value="Genomic_DNA"/>
</dbReference>
<dbReference type="Proteomes" id="UP000267003">
    <property type="component" value="Unassembled WGS sequence"/>
</dbReference>
<dbReference type="InterPro" id="IPR009014">
    <property type="entry name" value="Transketo_C/PFOR_II"/>
</dbReference>
<name>A0A3A8Q8T4_9BACT</name>
<dbReference type="InterPro" id="IPR033248">
    <property type="entry name" value="Transketolase_C"/>
</dbReference>
<dbReference type="PANTHER" id="PTHR43257:SF2">
    <property type="entry name" value="PYRUVATE DEHYDROGENASE E1 COMPONENT SUBUNIT BETA"/>
    <property type="match status" value="1"/>
</dbReference>
<comment type="cofactor">
    <cofactor evidence="1">
        <name>thiamine diphosphate</name>
        <dbReference type="ChEBI" id="CHEBI:58937"/>
    </cofactor>
</comment>
<evidence type="ECO:0000259" key="4">
    <source>
        <dbReference type="SMART" id="SM00861"/>
    </source>
</evidence>
<keyword evidence="2" id="KW-0560">Oxidoreductase</keyword>
<dbReference type="OrthoDB" id="9780894at2"/>
<organism evidence="5 6">
    <name type="scientific">Corallococcus aberystwythensis</name>
    <dbReference type="NCBI Taxonomy" id="2316722"/>
    <lineage>
        <taxon>Bacteria</taxon>
        <taxon>Pseudomonadati</taxon>
        <taxon>Myxococcota</taxon>
        <taxon>Myxococcia</taxon>
        <taxon>Myxococcales</taxon>
        <taxon>Cystobacterineae</taxon>
        <taxon>Myxococcaceae</taxon>
        <taxon>Corallococcus</taxon>
    </lineage>
</organism>
<protein>
    <submittedName>
        <fullName evidence="5">Alpha-ketoacid dehydrogenase subunit beta</fullName>
    </submittedName>
</protein>
<dbReference type="Gene3D" id="3.40.50.920">
    <property type="match status" value="1"/>
</dbReference>
<dbReference type="AlphaFoldDB" id="A0A3A8Q8T4"/>